<dbReference type="GO" id="GO:0015937">
    <property type="term" value="P:coenzyme A biosynthetic process"/>
    <property type="evidence" value="ECO:0007669"/>
    <property type="project" value="UniProtKB-UniRule"/>
</dbReference>
<organism evidence="6 7">
    <name type="scientific">Vulcanisaeta souniana JCM 11219</name>
    <dbReference type="NCBI Taxonomy" id="1293586"/>
    <lineage>
        <taxon>Archaea</taxon>
        <taxon>Thermoproteota</taxon>
        <taxon>Thermoprotei</taxon>
        <taxon>Thermoproteales</taxon>
        <taxon>Thermoproteaceae</taxon>
        <taxon>Vulcanisaeta</taxon>
    </lineage>
</organism>
<feature type="binding site" evidence="5">
    <location>
        <begin position="196"/>
        <end position="197"/>
    </location>
    <ligand>
        <name>ATP</name>
        <dbReference type="ChEBI" id="CHEBI:30616"/>
    </ligand>
</feature>
<keyword evidence="1 5" id="KW-0436">Ligase</keyword>
<dbReference type="InterPro" id="IPR002855">
    <property type="entry name" value="PPS/PS"/>
</dbReference>
<dbReference type="PANTHER" id="PTHR40695:SF1">
    <property type="entry name" value="4-PHOSPHOPANTOATE--BETA-ALANINE LIGASE"/>
    <property type="match status" value="1"/>
</dbReference>
<name>A0A830EKC9_9CREN</name>
<reference evidence="6" key="1">
    <citation type="journal article" date="2014" name="Int. J. Syst. Evol. Microbiol.">
        <title>Complete genome sequence of Corynebacterium casei LMG S-19264T (=DSM 44701T), isolated from a smear-ripened cheese.</title>
        <authorList>
            <consortium name="US DOE Joint Genome Institute (JGI-PGF)"/>
            <person name="Walter F."/>
            <person name="Albersmeier A."/>
            <person name="Kalinowski J."/>
            <person name="Ruckert C."/>
        </authorList>
    </citation>
    <scope>NUCLEOTIDE SEQUENCE</scope>
    <source>
        <strain evidence="6">JCM 11219</strain>
    </source>
</reference>
<dbReference type="GO" id="GO:0016881">
    <property type="term" value="F:acid-amino acid ligase activity"/>
    <property type="evidence" value="ECO:0007669"/>
    <property type="project" value="UniProtKB-UniRule"/>
</dbReference>
<feature type="binding site" evidence="5">
    <location>
        <begin position="208"/>
        <end position="209"/>
    </location>
    <ligand>
        <name>ATP</name>
        <dbReference type="ChEBI" id="CHEBI:30616"/>
    </ligand>
</feature>
<dbReference type="Proteomes" id="UP000657075">
    <property type="component" value="Unassembled WGS sequence"/>
</dbReference>
<evidence type="ECO:0000256" key="1">
    <source>
        <dbReference type="ARBA" id="ARBA00022598"/>
    </source>
</evidence>
<dbReference type="AlphaFoldDB" id="A0A830EKC9"/>
<comment type="pathway">
    <text evidence="5">Cofactor biosynthesis; coenzyme A biosynthesis.</text>
</comment>
<proteinExistence type="inferred from homology"/>
<feature type="binding site" evidence="5">
    <location>
        <begin position="190"/>
        <end position="192"/>
    </location>
    <ligand>
        <name>ATP</name>
        <dbReference type="ChEBI" id="CHEBI:30616"/>
    </ligand>
</feature>
<dbReference type="NCBIfam" id="NF010324">
    <property type="entry name" value="PRK13761.1"/>
    <property type="match status" value="1"/>
</dbReference>
<reference evidence="6" key="2">
    <citation type="submission" date="2020-09" db="EMBL/GenBank/DDBJ databases">
        <authorList>
            <person name="Sun Q."/>
            <person name="Ohkuma M."/>
        </authorList>
    </citation>
    <scope>NUCLEOTIDE SEQUENCE</scope>
    <source>
        <strain evidence="6">JCM 11219</strain>
    </source>
</reference>
<protein>
    <recommendedName>
        <fullName evidence="5">4-phosphopantoate--beta-alanine ligase</fullName>
        <ecNumber evidence="5">6.3.2.36</ecNumber>
    </recommendedName>
    <alternativeName>
        <fullName evidence="5">Phosphopantothenate synthetase</fullName>
        <shortName evidence="5">PPS</shortName>
    </alternativeName>
</protein>
<dbReference type="HAMAP" id="MF_02224">
    <property type="entry name" value="PPS"/>
    <property type="match status" value="1"/>
</dbReference>
<dbReference type="PIRSF" id="PIRSF004853">
    <property type="entry name" value="UCP004853"/>
    <property type="match status" value="1"/>
</dbReference>
<keyword evidence="2 5" id="KW-0547">Nucleotide-binding</keyword>
<comment type="similarity">
    <text evidence="5">Belongs to the archaeal phosphopantothenate synthetase family.</text>
</comment>
<evidence type="ECO:0000256" key="3">
    <source>
        <dbReference type="ARBA" id="ARBA00022840"/>
    </source>
</evidence>
<dbReference type="Pfam" id="PF02006">
    <property type="entry name" value="PPS_PS"/>
    <property type="match status" value="1"/>
</dbReference>
<dbReference type="InterPro" id="IPR038138">
    <property type="entry name" value="PPS/PS_sf"/>
</dbReference>
<dbReference type="Gene3D" id="3.40.50.12640">
    <property type="entry name" value="Phosphopantoate/pantothenate synthetase"/>
    <property type="match status" value="1"/>
</dbReference>
<evidence type="ECO:0000313" key="6">
    <source>
        <dbReference type="EMBL" id="GGI85371.1"/>
    </source>
</evidence>
<evidence type="ECO:0000256" key="5">
    <source>
        <dbReference type="HAMAP-Rule" id="MF_02224"/>
    </source>
</evidence>
<comment type="function">
    <text evidence="5">Catalyzes the condensation of (R)-4-phosphopantoate and beta-alanine to 4'-phosphopantothenate in the CoA biosynthesis pathway.</text>
</comment>
<dbReference type="NCBIfam" id="NF041123">
    <property type="entry name" value="phpantohe_syn_Arch"/>
    <property type="match status" value="1"/>
</dbReference>
<dbReference type="UniPathway" id="UPA00241"/>
<evidence type="ECO:0000256" key="2">
    <source>
        <dbReference type="ARBA" id="ARBA00022741"/>
    </source>
</evidence>
<feature type="binding site" evidence="5">
    <location>
        <position position="47"/>
    </location>
    <ligand>
        <name>ATP</name>
        <dbReference type="ChEBI" id="CHEBI:30616"/>
    </ligand>
</feature>
<keyword evidence="4 5" id="KW-0173">Coenzyme A biosynthesis</keyword>
<evidence type="ECO:0000313" key="7">
    <source>
        <dbReference type="Proteomes" id="UP000657075"/>
    </source>
</evidence>
<feature type="binding site" evidence="5">
    <location>
        <position position="25"/>
    </location>
    <ligand>
        <name>ATP</name>
        <dbReference type="ChEBI" id="CHEBI:30616"/>
    </ligand>
</feature>
<dbReference type="PANTHER" id="PTHR40695">
    <property type="entry name" value="4-PHOSPHOPANTOATE--BETA-ALANINE LIGASE"/>
    <property type="match status" value="1"/>
</dbReference>
<dbReference type="GO" id="GO:0005524">
    <property type="term" value="F:ATP binding"/>
    <property type="evidence" value="ECO:0007669"/>
    <property type="project" value="UniProtKB-KW"/>
</dbReference>
<gene>
    <name evidence="6" type="ORF">GCM10007112_22990</name>
</gene>
<sequence>MAMVEDSHASWVPPNHPRRESLFIRERLVDGFRDGYVAFQGLIAHGRGECFDYLVGESTIPPALTAERVAAAALLTASHPVISVNGNTATLAPRQIVELSKLINAKLEVNLFYRTREREELIARVLRESGAEEVLGVADDASCTIPELFSERRRVSCRGIYTADVVLVPLEDGDRTEALRKMGKTVIAIDLNPLSRTSRAASITIVDNVIRAIPNMIKFAGEMREMPRDELVNMVRNFNNEENLRSVLTFIRDRLSELASKGITLEFPKP</sequence>
<dbReference type="EC" id="6.3.2.36" evidence="5"/>
<comment type="subunit">
    <text evidence="5">Homodimer.</text>
</comment>
<accession>A0A830EKC9</accession>
<comment type="catalytic activity">
    <reaction evidence="5">
        <text>(R)-4-phosphopantoate + beta-alanine + ATP = (R)-4'-phosphopantothenate + AMP + diphosphate + H(+)</text>
        <dbReference type="Rhea" id="RHEA:27930"/>
        <dbReference type="ChEBI" id="CHEBI:10986"/>
        <dbReference type="ChEBI" id="CHEBI:15378"/>
        <dbReference type="ChEBI" id="CHEBI:30616"/>
        <dbReference type="ChEBI" id="CHEBI:33019"/>
        <dbReference type="ChEBI" id="CHEBI:57966"/>
        <dbReference type="ChEBI" id="CHEBI:61294"/>
        <dbReference type="ChEBI" id="CHEBI:456215"/>
        <dbReference type="EC" id="6.3.2.36"/>
    </reaction>
</comment>
<evidence type="ECO:0000256" key="4">
    <source>
        <dbReference type="ARBA" id="ARBA00022993"/>
    </source>
</evidence>
<keyword evidence="3 5" id="KW-0067">ATP-binding</keyword>
<dbReference type="EMBL" id="BMNM01000013">
    <property type="protein sequence ID" value="GGI85371.1"/>
    <property type="molecule type" value="Genomic_DNA"/>
</dbReference>
<comment type="caution">
    <text evidence="6">The sequence shown here is derived from an EMBL/GenBank/DDBJ whole genome shotgun (WGS) entry which is preliminary data.</text>
</comment>